<dbReference type="GO" id="GO:0031901">
    <property type="term" value="C:early endosome membrane"/>
    <property type="evidence" value="ECO:0007669"/>
    <property type="project" value="UniProtKB-SubCell"/>
</dbReference>
<dbReference type="Pfam" id="PF15901">
    <property type="entry name" value="Sortilin_C"/>
    <property type="match status" value="1"/>
</dbReference>
<feature type="disulfide bond" evidence="28">
    <location>
        <begin position="1245"/>
        <end position="1263"/>
    </location>
</feature>
<feature type="chain" id="PRO_5013456428" description="Sortilin-related receptor" evidence="32">
    <location>
        <begin position="21"/>
        <end position="2155"/>
    </location>
</feature>
<dbReference type="CDD" id="cd00063">
    <property type="entry name" value="FN3"/>
    <property type="match status" value="3"/>
</dbReference>
<keyword evidence="15 32" id="KW-0732">Signal</keyword>
<feature type="disulfide bond" evidence="28">
    <location>
        <begin position="1158"/>
        <end position="1170"/>
    </location>
</feature>
<dbReference type="EMBL" id="HACA01023842">
    <property type="protein sequence ID" value="CDW41203.1"/>
    <property type="molecule type" value="Transcribed_RNA"/>
</dbReference>
<dbReference type="PROSITE" id="PS01209">
    <property type="entry name" value="LDLRA_1"/>
    <property type="match status" value="3"/>
</dbReference>
<evidence type="ECO:0000256" key="31">
    <source>
        <dbReference type="SAM" id="Phobius"/>
    </source>
</evidence>
<reference evidence="34" key="1">
    <citation type="submission" date="2014-05" db="EMBL/GenBank/DDBJ databases">
        <authorList>
            <person name="Chronopoulou M."/>
        </authorList>
    </citation>
    <scope>NUCLEOTIDE SEQUENCE</scope>
    <source>
        <tissue evidence="34">Whole organism</tissue>
    </source>
</reference>
<feature type="disulfide bond" evidence="28">
    <location>
        <begin position="1410"/>
        <end position="1425"/>
    </location>
</feature>
<evidence type="ECO:0000256" key="2">
    <source>
        <dbReference type="ARBA" id="ARBA00004158"/>
    </source>
</evidence>
<dbReference type="InterPro" id="IPR031778">
    <property type="entry name" value="Sortilin_N"/>
</dbReference>
<feature type="signal peptide" evidence="32">
    <location>
        <begin position="1"/>
        <end position="20"/>
    </location>
</feature>
<dbReference type="GO" id="GO:0030658">
    <property type="term" value="C:transport vesicle membrane"/>
    <property type="evidence" value="ECO:0007669"/>
    <property type="project" value="UniProtKB-SubCell"/>
</dbReference>
<dbReference type="PANTHER" id="PTHR12106:SF27">
    <property type="entry name" value="SORTILIN-RELATED RECEPTOR"/>
    <property type="match status" value="1"/>
</dbReference>
<keyword evidence="20" id="KW-0333">Golgi apparatus</keyword>
<dbReference type="GO" id="GO:0055038">
    <property type="term" value="C:recycling endosome membrane"/>
    <property type="evidence" value="ECO:0007669"/>
    <property type="project" value="UniProtKB-SubCell"/>
</dbReference>
<dbReference type="InterPro" id="IPR002172">
    <property type="entry name" value="LDrepeatLR_classA_rpt"/>
</dbReference>
<feature type="disulfide bond" evidence="28">
    <location>
        <begin position="1126"/>
        <end position="1144"/>
    </location>
</feature>
<evidence type="ECO:0000256" key="32">
    <source>
        <dbReference type="SAM" id="SignalP"/>
    </source>
</evidence>
<evidence type="ECO:0000256" key="28">
    <source>
        <dbReference type="PROSITE-ProRule" id="PRU00124"/>
    </source>
</evidence>
<dbReference type="FunFam" id="2.120.10.30:FF:000241">
    <property type="entry name" value="Low-density lipoprotein receptor-related protein 6"/>
    <property type="match status" value="1"/>
</dbReference>
<feature type="disulfide bond" evidence="28">
    <location>
        <begin position="1080"/>
        <end position="1092"/>
    </location>
</feature>
<feature type="disulfide bond" evidence="28">
    <location>
        <begin position="1165"/>
        <end position="1183"/>
    </location>
</feature>
<keyword evidence="21 31" id="KW-0472">Membrane</keyword>
<keyword evidence="23 34" id="KW-0675">Receptor</keyword>
<feature type="region of interest" description="Disordered" evidence="30">
    <location>
        <begin position="2134"/>
        <end position="2155"/>
    </location>
</feature>
<evidence type="ECO:0000256" key="15">
    <source>
        <dbReference type="ARBA" id="ARBA00022729"/>
    </source>
</evidence>
<keyword evidence="24" id="KW-0325">Glycoprotein</keyword>
<keyword evidence="18" id="KW-0256">Endoplasmic reticulum</keyword>
<dbReference type="FunFam" id="4.10.400.10:FF:000002">
    <property type="entry name" value="Low-density lipoprotein receptor-related protein 1"/>
    <property type="match status" value="1"/>
</dbReference>
<dbReference type="SMART" id="SM00135">
    <property type="entry name" value="LY"/>
    <property type="match status" value="5"/>
</dbReference>
<feature type="disulfide bond" evidence="28">
    <location>
        <begin position="1460"/>
        <end position="1475"/>
    </location>
</feature>
<dbReference type="InterPro" id="IPR031777">
    <property type="entry name" value="Sortilin_C"/>
</dbReference>
<dbReference type="InterPro" id="IPR000742">
    <property type="entry name" value="EGF"/>
</dbReference>
<dbReference type="Pfam" id="PF00057">
    <property type="entry name" value="Ldl_recept_a"/>
    <property type="match status" value="9"/>
</dbReference>
<dbReference type="SMART" id="SM00192">
    <property type="entry name" value="LDLa"/>
    <property type="match status" value="9"/>
</dbReference>
<dbReference type="InterPro" id="IPR011042">
    <property type="entry name" value="6-blade_b-propeller_TolB-like"/>
</dbReference>
<feature type="disulfide bond" evidence="28">
    <location>
        <begin position="1218"/>
        <end position="1233"/>
    </location>
</feature>
<dbReference type="Gene3D" id="2.10.70.80">
    <property type="match status" value="1"/>
</dbReference>
<comment type="caution">
    <text evidence="28">Lacks conserved residue(s) required for the propagation of feature annotation.</text>
</comment>
<keyword evidence="22 28" id="KW-1015">Disulfide bond</keyword>
<feature type="domain" description="Fibronectin type-III" evidence="33">
    <location>
        <begin position="1680"/>
        <end position="1772"/>
    </location>
</feature>
<feature type="disulfide bond" evidence="28">
    <location>
        <begin position="1238"/>
        <end position="1250"/>
    </location>
</feature>
<keyword evidence="12" id="KW-0245">EGF-like domain</keyword>
<feature type="domain" description="Fibronectin type-III" evidence="33">
    <location>
        <begin position="1872"/>
        <end position="1969"/>
    </location>
</feature>
<evidence type="ECO:0000256" key="17">
    <source>
        <dbReference type="ARBA" id="ARBA00022753"/>
    </source>
</evidence>
<feature type="transmembrane region" description="Helical" evidence="31">
    <location>
        <begin position="2076"/>
        <end position="2099"/>
    </location>
</feature>
<dbReference type="SUPFAM" id="SSF63825">
    <property type="entry name" value="YWTD domain"/>
    <property type="match status" value="1"/>
</dbReference>
<dbReference type="SUPFAM" id="SSF57424">
    <property type="entry name" value="LDL receptor-like module"/>
    <property type="match status" value="9"/>
</dbReference>
<evidence type="ECO:0000256" key="3">
    <source>
        <dbReference type="ARBA" id="ARBA00004162"/>
    </source>
</evidence>
<feature type="domain" description="Fibronectin type-III" evidence="33">
    <location>
        <begin position="1773"/>
        <end position="1868"/>
    </location>
</feature>
<evidence type="ECO:0000256" key="5">
    <source>
        <dbReference type="ARBA" id="ARBA00004393"/>
    </source>
</evidence>
<feature type="repeat" description="LDL-receptor class B" evidence="29">
    <location>
        <begin position="919"/>
        <end position="964"/>
    </location>
</feature>
<evidence type="ECO:0000256" key="29">
    <source>
        <dbReference type="PROSITE-ProRule" id="PRU00461"/>
    </source>
</evidence>
<dbReference type="SUPFAM" id="SSF49265">
    <property type="entry name" value="Fibronectin type III"/>
    <property type="match status" value="3"/>
</dbReference>
<dbReference type="GO" id="GO:0006897">
    <property type="term" value="P:endocytosis"/>
    <property type="evidence" value="ECO:0007669"/>
    <property type="project" value="UniProtKB-KW"/>
</dbReference>
<feature type="disulfide bond" evidence="28">
    <location>
        <begin position="1355"/>
        <end position="1373"/>
    </location>
</feature>
<evidence type="ECO:0000256" key="24">
    <source>
        <dbReference type="ARBA" id="ARBA00023180"/>
    </source>
</evidence>
<keyword evidence="16" id="KW-0677">Repeat</keyword>
<feature type="disulfide bond" evidence="28">
    <location>
        <begin position="1138"/>
        <end position="1153"/>
    </location>
</feature>
<dbReference type="Gene3D" id="4.10.400.10">
    <property type="entry name" value="Low-density Lipoprotein Receptor"/>
    <property type="match status" value="9"/>
</dbReference>
<dbReference type="InterPro" id="IPR013783">
    <property type="entry name" value="Ig-like_fold"/>
</dbReference>
<dbReference type="Gene3D" id="2.120.10.30">
    <property type="entry name" value="TolB, C-terminal domain"/>
    <property type="match status" value="1"/>
</dbReference>
<evidence type="ECO:0000259" key="33">
    <source>
        <dbReference type="PROSITE" id="PS50853"/>
    </source>
</evidence>
<comment type="subcellular location">
    <subcellularLocation>
        <location evidence="3">Cell membrane</location>
        <topology evidence="3">Single-pass membrane protein</topology>
    </subcellularLocation>
    <subcellularLocation>
        <location evidence="4">Cytoplasmic vesicle</location>
        <location evidence="4">Secretory vesicle membrane</location>
        <topology evidence="4">Single-pass type I membrane protein</topology>
    </subcellularLocation>
    <subcellularLocation>
        <location evidence="2">Early endosome membrane</location>
        <topology evidence="2">Single-pass type I membrane protein</topology>
    </subcellularLocation>
    <subcellularLocation>
        <location evidence="1">Endoplasmic reticulum membrane</location>
        <topology evidence="1">Single-pass type I membrane protein</topology>
    </subcellularLocation>
    <subcellularLocation>
        <location evidence="7">Endosome</location>
        <location evidence="7">Multivesicular body membrane</location>
        <topology evidence="7">Single-pass type I membrane protein</topology>
    </subcellularLocation>
    <subcellularLocation>
        <location evidence="5">Golgi apparatus</location>
        <location evidence="5">trans-Golgi network membrane</location>
        <topology evidence="5">Single-pass type I membrane protein</topology>
    </subcellularLocation>
    <subcellularLocation>
        <location evidence="6">Recycling endosome membrane</location>
        <topology evidence="6">Single-pass type I membrane protein</topology>
    </subcellularLocation>
</comment>
<evidence type="ECO:0000256" key="10">
    <source>
        <dbReference type="ARBA" id="ARBA00022448"/>
    </source>
</evidence>
<dbReference type="CDD" id="cd00112">
    <property type="entry name" value="LDLa"/>
    <property type="match status" value="9"/>
</dbReference>
<feature type="disulfide bond" evidence="28">
    <location>
        <begin position="1119"/>
        <end position="1131"/>
    </location>
</feature>
<dbReference type="PROSITE" id="PS50853">
    <property type="entry name" value="FN3"/>
    <property type="match status" value="4"/>
</dbReference>
<dbReference type="GO" id="GO:0005794">
    <property type="term" value="C:Golgi apparatus"/>
    <property type="evidence" value="ECO:0007669"/>
    <property type="project" value="UniProtKB-SubCell"/>
</dbReference>
<evidence type="ECO:0000256" key="4">
    <source>
        <dbReference type="ARBA" id="ARBA00004212"/>
    </source>
</evidence>
<dbReference type="InterPro" id="IPR036055">
    <property type="entry name" value="LDL_receptor-like_sf"/>
</dbReference>
<feature type="repeat" description="LDL-receptor class B" evidence="29">
    <location>
        <begin position="873"/>
        <end position="918"/>
    </location>
</feature>
<comment type="similarity">
    <text evidence="8">Belongs to the VPS10-related sortilin family. SORL1 subfamily.</text>
</comment>
<dbReference type="InterPro" id="IPR003961">
    <property type="entry name" value="FN3_dom"/>
</dbReference>
<dbReference type="SUPFAM" id="SSF110296">
    <property type="entry name" value="Oligoxyloglucan reducing end-specific cellobiohydrolase"/>
    <property type="match status" value="1"/>
</dbReference>
<dbReference type="GO" id="GO:0005886">
    <property type="term" value="C:plasma membrane"/>
    <property type="evidence" value="ECO:0007669"/>
    <property type="project" value="UniProtKB-SubCell"/>
</dbReference>
<evidence type="ECO:0000256" key="13">
    <source>
        <dbReference type="ARBA" id="ARBA00022583"/>
    </source>
</evidence>
<evidence type="ECO:0000256" key="27">
    <source>
        <dbReference type="ARBA" id="ARBA00032450"/>
    </source>
</evidence>
<evidence type="ECO:0000256" key="14">
    <source>
        <dbReference type="ARBA" id="ARBA00022692"/>
    </source>
</evidence>
<dbReference type="InterPro" id="IPR000033">
    <property type="entry name" value="LDLR_classB_rpt"/>
</dbReference>
<evidence type="ECO:0000256" key="26">
    <source>
        <dbReference type="ARBA" id="ARBA00029896"/>
    </source>
</evidence>
<evidence type="ECO:0000256" key="21">
    <source>
        <dbReference type="ARBA" id="ARBA00023136"/>
    </source>
</evidence>
<organism evidence="34">
    <name type="scientific">Lepeophtheirus salmonis</name>
    <name type="common">Salmon louse</name>
    <name type="synonym">Caligus salmonis</name>
    <dbReference type="NCBI Taxonomy" id="72036"/>
    <lineage>
        <taxon>Eukaryota</taxon>
        <taxon>Metazoa</taxon>
        <taxon>Ecdysozoa</taxon>
        <taxon>Arthropoda</taxon>
        <taxon>Crustacea</taxon>
        <taxon>Multicrustacea</taxon>
        <taxon>Hexanauplia</taxon>
        <taxon>Copepoda</taxon>
        <taxon>Siphonostomatoida</taxon>
        <taxon>Caligidae</taxon>
        <taxon>Lepeophtheirus</taxon>
    </lineage>
</organism>
<keyword evidence="17" id="KW-0967">Endosome</keyword>
<dbReference type="SMART" id="SM00181">
    <property type="entry name" value="EGF"/>
    <property type="match status" value="3"/>
</dbReference>
<proteinExistence type="inferred from homology"/>
<dbReference type="GO" id="GO:0032585">
    <property type="term" value="C:multivesicular body membrane"/>
    <property type="evidence" value="ECO:0007669"/>
    <property type="project" value="UniProtKB-SubCell"/>
</dbReference>
<evidence type="ECO:0000256" key="8">
    <source>
        <dbReference type="ARBA" id="ARBA00007041"/>
    </source>
</evidence>
<dbReference type="SMART" id="SM00602">
    <property type="entry name" value="VPS10"/>
    <property type="match status" value="1"/>
</dbReference>
<evidence type="ECO:0000256" key="23">
    <source>
        <dbReference type="ARBA" id="ARBA00023170"/>
    </source>
</evidence>
<accession>A0A0K2USF8</accession>
<dbReference type="InterPro" id="IPR036116">
    <property type="entry name" value="FN3_sf"/>
</dbReference>
<dbReference type="GO" id="GO:0006892">
    <property type="term" value="P:post-Golgi vesicle-mediated transport"/>
    <property type="evidence" value="ECO:0007669"/>
    <property type="project" value="TreeGrafter"/>
</dbReference>
<dbReference type="InterPro" id="IPR023415">
    <property type="entry name" value="LDLR_class-A_CS"/>
</dbReference>
<dbReference type="GO" id="GO:0005789">
    <property type="term" value="C:endoplasmic reticulum membrane"/>
    <property type="evidence" value="ECO:0007669"/>
    <property type="project" value="UniProtKB-SubCell"/>
</dbReference>
<keyword evidence="19 31" id="KW-1133">Transmembrane helix</keyword>
<dbReference type="EMBL" id="HACA01023841">
    <property type="protein sequence ID" value="CDW41202.1"/>
    <property type="molecule type" value="Transcribed_RNA"/>
</dbReference>
<evidence type="ECO:0000313" key="34">
    <source>
        <dbReference type="EMBL" id="CDW41203.1"/>
    </source>
</evidence>
<feature type="disulfide bond" evidence="28">
    <location>
        <begin position="1291"/>
        <end position="1303"/>
    </location>
</feature>
<dbReference type="FunFam" id="4.10.400.10:FF:000034">
    <property type="entry name" value="Low-density lipoprotein receptor-related protein 2"/>
    <property type="match status" value="2"/>
</dbReference>
<dbReference type="Pfam" id="PF00041">
    <property type="entry name" value="fn3"/>
    <property type="match status" value="2"/>
</dbReference>
<dbReference type="Gene3D" id="3.30.60.270">
    <property type="match status" value="1"/>
</dbReference>
<feature type="disulfide bond" evidence="28">
    <location>
        <begin position="1257"/>
        <end position="1272"/>
    </location>
</feature>
<evidence type="ECO:0000256" key="16">
    <source>
        <dbReference type="ARBA" id="ARBA00022737"/>
    </source>
</evidence>
<dbReference type="PROSITE" id="PS51120">
    <property type="entry name" value="LDLRB"/>
    <property type="match status" value="2"/>
</dbReference>
<dbReference type="InterPro" id="IPR006581">
    <property type="entry name" value="VPS10"/>
</dbReference>
<name>A0A0K2USF8_LEPSM</name>
<sequence length="2155" mass="245938">MINCAYLISLFVLFTLKCRAFGHIEDHNVVTITAESHHTHQRRSVPEEKSINNKSVVVSNLAESVHLNSSHLSLILTWTGKKSNIVVCVSKSNNNLEPSNVYLSNDDGSTFVDISSKFLLKDGNKSHINRFYTHPNEHCTFVFTDVVHNYIFTTVNCGQTIESQSLEFSPDKIEFDIRSHKTFLVHELSSPEMKLYVTKNFGLTFSHVQDYVKKFMMYYDASETVLVVLRATPDVRISNVIASKSLFQDPSEIEVVHSNVFDICMRGPYLFVFTEDQDHGAEYKQLYISKINADGSTGRFILANFGEDRPIYDYYIVDVTEENQVLIATNFDSMRSNLYTSVRINEYEALFSLSLPMVMYYNPSRTWKKTWLSYTSGNKSFVDVYKVQGLRGVYMANQILDSYLQSNKSEIFPENLQSFITFDLGGIWSPIREPRFDDQGHKLHNCSKNKNCSLHLSQVLSEMFPKSRSIPVISKASAIGIVLGSGNIGHQLHGKSNVYLSADAGLSWHQILKGSYYYNIGDHGGIIVAVKYYKTEGPTNELLYSINEGITWNSLIFYKKPVRIFGLLTQPKENSTIFTMFGTEEIYSVKWVIIKVDLMSVFLKNCTTDDYKLWSPADNSYGKHKNCLLGRKQIFERRMVHSNCYNGLDYVRTIKVENCDCERSDFHCDFGFIPDPSSPETCIANPTFNHTDLYEKPRCLPGETYVRKTGYVKIPGDTCIGGKEKEFLPINVSCPLQSEEEFLLMNERIRVSRINLRNLSQVEALPLESISDVSSLEYDLDQNCVIWSDSKNKKIYVQCLNSISKGLRVLVEESIVSVQGMSLDWISRNLYITDGKLKKIELISLDDGNIRKVILDAKILKKPRGIAVHPAYGYLYFSDWYEGGPSIGRTNMDGTSHKTIVKGDKVMWPNHLSIDYIANRIYWTDAKKDHIGSCDLHGRNLKFLDSTQIDNIKHPYSIAIHKELMFWDDWVFKALYVADKNTGKGKKEVFKDMSAAMDIKVFSKSLRGNTSPCSENMDTCSHVCVPLPHSRKSLKGYRCLCPDGMKEVFNRTAKKSSCICPDENPASGSICMDNSTHSTCGEGMFRCVNKLCIPLNWRCDDKNDCGDGSDELNCRNVTCTNYQFKCGNGKCIPHGWRCDDEDDCYDNTDEQGCDSLECAEGHFKCKNDQCIKSEYRCDFDEDCRDGSDEEDCKMREKCMINEFKCSSSSKCFPISWQCDNFADCEDGLDEKNCEEKTCKEWQFKCNDQTCIYKDWVCDGQLDCADNSDEFNCSSTSTSMEHQIPSFQHNNCTEDKFKCANGKCIPINWKCDGHNDCPDQSDEMNCGFNHHYIHNGSTTFYPEPKKKYIELNKFECKSGKKIWQAWICDGYNDCPDGSDENHSLCQEKMRCKPHESRCEFSGECINLDKICNGRKDCVDESDEKGCGHDHNIFPMPSSILCDPIHFSCDNNQKCLSHSFICNGIRECEDGSDEDNCQKHEVYQVRGLLVDETLISDESLTIHWWIADLSSTADYLFQPKYKIAGFDHLEWSKLPWQKIYFASYTFSGLHPFTKYNLTVDMKDASGEIYESLHFIVGQTYPSIPSPPLKLEAVQEGKKVKLSWKPPTHPNGIIKSYNVYISSPFDPPMKLRTNQNGILFYPNVNFVSGVKYSFSVSAENSIASGNNSEHSHLTFDEEVIKYSIRHLEVLNIKTNSVTLRWSGIGSISHFEIKIDSIKNPFASYDDIKVDSSSFNYTLTNLAPAESYEVQVLPVKNAMYGSPSEIVFFTSGTPIPIPEIDHIVSIPEKENTIQITWKLHGIHKNFKWKYALYYGSSENELLKGGIRLTTEKTWLRVVDLNACENYIFRVNIIEPVGVGRVSPFKTFTTPYSLLSPPKNLKWTRRQKDINSVILTWSPPCSDNAREKNMGYFLTIYNFVTRKNRTIHLERINYINNEYTMRDLHYGGYYQVQVRTDIQHSAYTSSLLIKGPEIPAPVEFTRRTEKNTGNQFIYWSPSLSQKELGEFTYKLYLSKNDDFEYSVIFNVSRPPYVISHSSLDPGVVYYLCVELITSQGYKSGKSALITIERPSVTAIVVSETGAAGIMVPIFLFIIVLIFALTVYVHRHRKLKSRFQQFVSRYSTSSGATILSQTILDEEDEEEENDSPIIRGFSDSEPLVI</sequence>
<dbReference type="InterPro" id="IPR057841">
    <property type="entry name" value="FN3_SORL1"/>
</dbReference>
<evidence type="ECO:0000256" key="9">
    <source>
        <dbReference type="ARBA" id="ARBA00013467"/>
    </source>
</evidence>
<evidence type="ECO:0000256" key="25">
    <source>
        <dbReference type="ARBA" id="ARBA00023329"/>
    </source>
</evidence>
<dbReference type="PANTHER" id="PTHR12106">
    <property type="entry name" value="SORTILIN RELATED"/>
    <property type="match status" value="1"/>
</dbReference>
<keyword evidence="14 31" id="KW-0812">Transmembrane</keyword>
<dbReference type="InterPro" id="IPR050310">
    <property type="entry name" value="VPS10-sortilin"/>
</dbReference>
<dbReference type="Pfam" id="PF25814">
    <property type="entry name" value="fn3_SORL1"/>
    <property type="match status" value="1"/>
</dbReference>
<feature type="disulfide bond" evidence="28">
    <location>
        <begin position="1099"/>
        <end position="1114"/>
    </location>
</feature>
<feature type="disulfide bond" evidence="28">
    <location>
        <begin position="1298"/>
        <end position="1316"/>
    </location>
</feature>
<dbReference type="Pfam" id="PF15902">
    <property type="entry name" value="Sortilin-Vps10"/>
    <property type="match status" value="1"/>
</dbReference>
<evidence type="ECO:0000256" key="11">
    <source>
        <dbReference type="ARBA" id="ARBA00022475"/>
    </source>
</evidence>
<evidence type="ECO:0000256" key="18">
    <source>
        <dbReference type="ARBA" id="ARBA00022824"/>
    </source>
</evidence>
<feature type="disulfide bond" evidence="28">
    <location>
        <begin position="1177"/>
        <end position="1192"/>
    </location>
</feature>
<feature type="disulfide bond" evidence="28">
    <location>
        <begin position="1087"/>
        <end position="1105"/>
    </location>
</feature>
<evidence type="ECO:0000256" key="12">
    <source>
        <dbReference type="ARBA" id="ARBA00022536"/>
    </source>
</evidence>
<dbReference type="SMART" id="SM00060">
    <property type="entry name" value="FN3"/>
    <property type="match status" value="6"/>
</dbReference>
<feature type="domain" description="Fibronectin type-III" evidence="33">
    <location>
        <begin position="1581"/>
        <end position="1675"/>
    </location>
</feature>
<dbReference type="OrthoDB" id="443634at2759"/>
<keyword evidence="13" id="KW-0254">Endocytosis</keyword>
<dbReference type="PROSITE" id="PS50068">
    <property type="entry name" value="LDLRA_2"/>
    <property type="match status" value="9"/>
</dbReference>
<dbReference type="Gene3D" id="2.60.40.10">
    <property type="entry name" value="Immunoglobulins"/>
    <property type="match status" value="4"/>
</dbReference>
<evidence type="ECO:0000256" key="7">
    <source>
        <dbReference type="ARBA" id="ARBA00004545"/>
    </source>
</evidence>
<keyword evidence="25" id="KW-0968">Cytoplasmic vesicle</keyword>
<evidence type="ECO:0000256" key="1">
    <source>
        <dbReference type="ARBA" id="ARBA00004115"/>
    </source>
</evidence>
<evidence type="ECO:0000256" key="6">
    <source>
        <dbReference type="ARBA" id="ARBA00004480"/>
    </source>
</evidence>
<evidence type="ECO:0000256" key="22">
    <source>
        <dbReference type="ARBA" id="ARBA00023157"/>
    </source>
</evidence>
<protein>
    <recommendedName>
        <fullName evidence="9">Sortilin-related receptor</fullName>
    </recommendedName>
    <alternativeName>
        <fullName evidence="26">Low-density lipoprotein receptor relative with 11 ligand-binding repeats</fullName>
    </alternativeName>
    <alternativeName>
        <fullName evidence="27">Sorting protein-related receptor containing LDLR class A repeats</fullName>
    </alternativeName>
</protein>
<evidence type="ECO:0000256" key="30">
    <source>
        <dbReference type="SAM" id="MobiDB-lite"/>
    </source>
</evidence>
<evidence type="ECO:0000256" key="19">
    <source>
        <dbReference type="ARBA" id="ARBA00022989"/>
    </source>
</evidence>
<keyword evidence="11" id="KW-1003">Cell membrane</keyword>
<dbReference type="Pfam" id="PF00058">
    <property type="entry name" value="Ldl_recept_b"/>
    <property type="match status" value="2"/>
</dbReference>
<dbReference type="PRINTS" id="PR00261">
    <property type="entry name" value="LDLRECEPTOR"/>
</dbReference>
<evidence type="ECO:0000256" key="20">
    <source>
        <dbReference type="ARBA" id="ARBA00023034"/>
    </source>
</evidence>
<feature type="disulfide bond" evidence="28">
    <location>
        <begin position="1310"/>
        <end position="1325"/>
    </location>
</feature>
<keyword evidence="10" id="KW-0813">Transport</keyword>